<name>A0A1E3AD77_9FIRM</name>
<dbReference type="GO" id="GO:0008270">
    <property type="term" value="F:zinc ion binding"/>
    <property type="evidence" value="ECO:0007669"/>
    <property type="project" value="InterPro"/>
</dbReference>
<dbReference type="SUPFAM" id="SSF46946">
    <property type="entry name" value="S13-like H2TH domain"/>
    <property type="match status" value="1"/>
</dbReference>
<evidence type="ECO:0000313" key="4">
    <source>
        <dbReference type="EMBL" id="ODR44174.1"/>
    </source>
</evidence>
<reference evidence="3 6" key="1">
    <citation type="submission" date="2016-07" db="EMBL/GenBank/DDBJ databases">
        <title>Characterization of isolates of Eisenbergiella tayi derived from blood cultures, using whole genome sequencing.</title>
        <authorList>
            <person name="Burdz T."/>
            <person name="Wiebe D."/>
            <person name="Huynh C."/>
            <person name="Bernard K."/>
        </authorList>
    </citation>
    <scope>NUCLEOTIDE SEQUENCE [LARGE SCALE GENOMIC DNA]</scope>
    <source>
        <strain evidence="3 6">NML 110608</strain>
    </source>
</reference>
<dbReference type="GO" id="GO:0034039">
    <property type="term" value="F:8-oxo-7,8-dihydroguanine DNA N-glycosylase activity"/>
    <property type="evidence" value="ECO:0007669"/>
    <property type="project" value="TreeGrafter"/>
</dbReference>
<dbReference type="EC" id="3.2.2.23" evidence="3"/>
<dbReference type="EMBL" id="MEHA01000001">
    <property type="protein sequence ID" value="ODR55889.1"/>
    <property type="molecule type" value="Genomic_DNA"/>
</dbReference>
<dbReference type="Proteomes" id="UP000094067">
    <property type="component" value="Unassembled WGS sequence"/>
</dbReference>
<dbReference type="SUPFAM" id="SSF81624">
    <property type="entry name" value="N-terminal domain of MutM-like DNA repair proteins"/>
    <property type="match status" value="1"/>
</dbReference>
<dbReference type="Gene3D" id="1.10.8.50">
    <property type="match status" value="1"/>
</dbReference>
<dbReference type="Proteomes" id="UP000094869">
    <property type="component" value="Unassembled WGS sequence"/>
</dbReference>
<dbReference type="OrthoDB" id="9800855at2"/>
<keyword evidence="3" id="KW-0378">Hydrolase</keyword>
<dbReference type="SMART" id="SM01232">
    <property type="entry name" value="H2TH"/>
    <property type="match status" value="1"/>
</dbReference>
<proteinExistence type="inferred from homology"/>
<evidence type="ECO:0000313" key="5">
    <source>
        <dbReference type="EMBL" id="ODR55889.1"/>
    </source>
</evidence>
<dbReference type="PATRIC" id="fig|1432052.4.peg.2759"/>
<dbReference type="RefSeq" id="WP_069152472.1">
    <property type="nucleotide sequence ID" value="NZ_DAWDRA010000631.1"/>
</dbReference>
<evidence type="ECO:0000313" key="7">
    <source>
        <dbReference type="Proteomes" id="UP000094271"/>
    </source>
</evidence>
<dbReference type="SUPFAM" id="SSF57716">
    <property type="entry name" value="Glucocorticoid receptor-like (DNA-binding domain)"/>
    <property type="match status" value="1"/>
</dbReference>
<reference evidence="4 8" key="2">
    <citation type="submission" date="2016-08" db="EMBL/GenBank/DDBJ databases">
        <title>Characterization of Isolates of Eisenbergiella tayi Derived from Blood Cultures, Using Whole Genome Sequencing.</title>
        <authorList>
            <person name="Bernier A.-M."/>
            <person name="Burdz T."/>
            <person name="Wiebe D."/>
            <person name="Bernard K."/>
        </authorList>
    </citation>
    <scope>NUCLEOTIDE SEQUENCE [LARGE SCALE GENOMIC DNA]</scope>
    <source>
        <strain evidence="4 8">NML120146</strain>
    </source>
</reference>
<dbReference type="InterPro" id="IPR010979">
    <property type="entry name" value="Ribosomal_uS13-like_H2TH"/>
</dbReference>
<dbReference type="GO" id="GO:0003906">
    <property type="term" value="F:DNA-(apurinic or apyrimidinic site) endonuclease activity"/>
    <property type="evidence" value="ECO:0007669"/>
    <property type="project" value="InterPro"/>
</dbReference>
<comment type="similarity">
    <text evidence="1">Belongs to the FPG family.</text>
</comment>
<sequence>MLEIPESHVLAQQLNETIQGKIISFVQAGQTPHSFTWYSDNPEGYDDLLAGKRIGISRGIGGMLETEAEDCRILLGDGVSPKYHEDSKKAPARHQLYLEFDDNTAITCTVQMYGGIWAFPEGTNDSPYYAAACEKPSPLTEAFDYPYFLSLRKEEDSRLSAKAYLATKQRIPGLGNGTLQDILFTCGIHPKRKMADVNEEEYHKMYDAVKSVLREMADKGGRDTEKDLFGQKGGYSTILSKNTLWSPCPRCGYELRKGNYLGGTIYYCEHCQK</sequence>
<dbReference type="Proteomes" id="UP000094271">
    <property type="component" value="Unassembled WGS sequence"/>
</dbReference>
<comment type="caution">
    <text evidence="3">The sequence shown here is derived from an EMBL/GenBank/DDBJ whole genome shotgun (WGS) entry which is preliminary data.</text>
</comment>
<keyword evidence="8" id="KW-1185">Reference proteome</keyword>
<dbReference type="InterPro" id="IPR035937">
    <property type="entry name" value="FPG_N"/>
</dbReference>
<dbReference type="EMBL" id="MCGH01000002">
    <property type="protein sequence ID" value="ODM06579.1"/>
    <property type="molecule type" value="Genomic_DNA"/>
</dbReference>
<organism evidence="3 6">
    <name type="scientific">Eisenbergiella tayi</name>
    <dbReference type="NCBI Taxonomy" id="1432052"/>
    <lineage>
        <taxon>Bacteria</taxon>
        <taxon>Bacillati</taxon>
        <taxon>Bacillota</taxon>
        <taxon>Clostridia</taxon>
        <taxon>Lachnospirales</taxon>
        <taxon>Lachnospiraceae</taxon>
        <taxon>Eisenbergiella</taxon>
    </lineage>
</organism>
<accession>A0A1E3AD77</accession>
<dbReference type="InterPro" id="IPR015886">
    <property type="entry name" value="H2TH_FPG"/>
</dbReference>
<dbReference type="GO" id="GO:0006284">
    <property type="term" value="P:base-excision repair"/>
    <property type="evidence" value="ECO:0007669"/>
    <property type="project" value="InterPro"/>
</dbReference>
<dbReference type="Pfam" id="PF06831">
    <property type="entry name" value="H2TH"/>
    <property type="match status" value="1"/>
</dbReference>
<gene>
    <name evidence="3" type="primary">mutM</name>
    <name evidence="5" type="ORF">BEI59_01675</name>
    <name evidence="3" type="ORF">BEI61_02469</name>
    <name evidence="4" type="ORF">BEI63_31660</name>
</gene>
<keyword evidence="3" id="KW-0326">Glycosidase</keyword>
<feature type="domain" description="Formamidopyrimidine-DNA glycosylase H2TH DNA-binding" evidence="2">
    <location>
        <begin position="136"/>
        <end position="228"/>
    </location>
</feature>
<protein>
    <submittedName>
        <fullName evidence="3">Formamidopyrimidine-DNA glycosylase</fullName>
        <ecNumber evidence="3">3.2.2.23</ecNumber>
    </submittedName>
</protein>
<dbReference type="PANTHER" id="PTHR22993">
    <property type="entry name" value="FORMAMIDOPYRIMIDINE-DNA GLYCOSYLASE"/>
    <property type="match status" value="1"/>
</dbReference>
<evidence type="ECO:0000313" key="6">
    <source>
        <dbReference type="Proteomes" id="UP000094067"/>
    </source>
</evidence>
<evidence type="ECO:0000313" key="8">
    <source>
        <dbReference type="Proteomes" id="UP000094869"/>
    </source>
</evidence>
<dbReference type="GO" id="GO:0003684">
    <property type="term" value="F:damaged DNA binding"/>
    <property type="evidence" value="ECO:0007669"/>
    <property type="project" value="InterPro"/>
</dbReference>
<evidence type="ECO:0000313" key="3">
    <source>
        <dbReference type="EMBL" id="ODM06579.1"/>
    </source>
</evidence>
<dbReference type="AlphaFoldDB" id="A0A1E3AD77"/>
<evidence type="ECO:0000259" key="2">
    <source>
        <dbReference type="SMART" id="SM01232"/>
    </source>
</evidence>
<evidence type="ECO:0000256" key="1">
    <source>
        <dbReference type="ARBA" id="ARBA00009409"/>
    </source>
</evidence>
<dbReference type="PANTHER" id="PTHR22993:SF9">
    <property type="entry name" value="FORMAMIDOPYRIMIDINE-DNA GLYCOSYLASE"/>
    <property type="match status" value="1"/>
</dbReference>
<reference evidence="5 7" key="3">
    <citation type="submission" date="2016-08" db="EMBL/GenBank/DDBJ databases">
        <authorList>
            <person name="Seilhamer J.J."/>
        </authorList>
    </citation>
    <scope>NUCLEOTIDE SEQUENCE [LARGE SCALE GENOMIC DNA]</scope>
    <source>
        <strain evidence="5 7">NML150140-1</strain>
    </source>
</reference>
<dbReference type="EMBL" id="MEHD01000056">
    <property type="protein sequence ID" value="ODR44174.1"/>
    <property type="molecule type" value="Genomic_DNA"/>
</dbReference>